<dbReference type="InterPro" id="IPR005556">
    <property type="entry name" value="SUN"/>
</dbReference>
<evidence type="ECO:0008006" key="15">
    <source>
        <dbReference type="Google" id="ProtNLM"/>
    </source>
</evidence>
<dbReference type="InterPro" id="IPR051526">
    <property type="entry name" value="Beta-Glucosidase_SUN"/>
</dbReference>
<comment type="subcellular location">
    <subcellularLocation>
        <location evidence="1">Secreted</location>
        <location evidence="1">Cell wall</location>
    </subcellularLocation>
</comment>
<dbReference type="GO" id="GO:0000272">
    <property type="term" value="P:polysaccharide catabolic process"/>
    <property type="evidence" value="ECO:0007669"/>
    <property type="project" value="UniProtKB-KW"/>
</dbReference>
<feature type="chain" id="PRO_5025510081" description="Glycoside hydrolase family 132 protein" evidence="12">
    <location>
        <begin position="18"/>
        <end position="441"/>
    </location>
</feature>
<comment type="similarity">
    <text evidence="2">Belongs to the SUN family.</text>
</comment>
<keyword evidence="4" id="KW-0964">Secreted</keyword>
<keyword evidence="9" id="KW-0961">Cell wall biogenesis/degradation</keyword>
<evidence type="ECO:0000256" key="2">
    <source>
        <dbReference type="ARBA" id="ARBA00010579"/>
    </source>
</evidence>
<feature type="compositionally biased region" description="Pro residues" evidence="11">
    <location>
        <begin position="95"/>
        <end position="111"/>
    </location>
</feature>
<dbReference type="GO" id="GO:0031505">
    <property type="term" value="P:fungal-type cell wall organization"/>
    <property type="evidence" value="ECO:0007669"/>
    <property type="project" value="TreeGrafter"/>
</dbReference>
<evidence type="ECO:0000256" key="12">
    <source>
        <dbReference type="SAM" id="SignalP"/>
    </source>
</evidence>
<sequence length="441" mass="45203">MKLSIALLSAAVAVSAAQPHQHGHHQHLHKEKRDPVAHPDADYATVPGPVKVLYVLNGLPISEDEVQEGIRNGTLVFSQGELANAVPPAYAPASSPSPPSSSPPPPPPAPPKTTAQASPSPAPKPKPSPSSSSSPSPSPSPSPAPAPAPAPAPPSYGGGSSGVDAEFPDGELSCDTFPSDYGAVPVEWLGLGGWTGVQCPGSGGSGTGYDNIRTVPSGGKCEEDAYCSYACPAGYQKSQWPATQGATGQSVGGIQCKGGKLHLTNPGMSNKLCMKGSDKVQILVKNTLSKNVAVCRTDYPGTESETVPLDVQPGQTTNLTCPEADNYYTWQGGKTSAQYYVNPAGVSVIDGCQWGSPDQPWGNFAPLNLGVGYSNGAAWLSIFQNAPTTDAKLDFCVEIVGDGLSGSCKYQNGQYCSGTSCSSTAGCTVSLSSGTATYVFS</sequence>
<keyword evidence="3" id="KW-0134">Cell wall</keyword>
<evidence type="ECO:0000313" key="14">
    <source>
        <dbReference type="Proteomes" id="UP000799539"/>
    </source>
</evidence>
<evidence type="ECO:0000256" key="11">
    <source>
        <dbReference type="SAM" id="MobiDB-lite"/>
    </source>
</evidence>
<dbReference type="PANTHER" id="PTHR31316:SF0">
    <property type="entry name" value="SECRETED BETA-GLUCOSIDASE SIM1-RELATED"/>
    <property type="match status" value="1"/>
</dbReference>
<feature type="compositionally biased region" description="Basic and acidic residues" evidence="11">
    <location>
        <begin position="31"/>
        <end position="41"/>
    </location>
</feature>
<dbReference type="OrthoDB" id="5339822at2759"/>
<evidence type="ECO:0000256" key="8">
    <source>
        <dbReference type="ARBA" id="ARBA00023295"/>
    </source>
</evidence>
<reference evidence="13" key="1">
    <citation type="journal article" date="2020" name="Stud. Mycol.">
        <title>101 Dothideomycetes genomes: a test case for predicting lifestyles and emergence of pathogens.</title>
        <authorList>
            <person name="Haridas S."/>
            <person name="Albert R."/>
            <person name="Binder M."/>
            <person name="Bloem J."/>
            <person name="Labutti K."/>
            <person name="Salamov A."/>
            <person name="Andreopoulos B."/>
            <person name="Baker S."/>
            <person name="Barry K."/>
            <person name="Bills G."/>
            <person name="Bluhm B."/>
            <person name="Cannon C."/>
            <person name="Castanera R."/>
            <person name="Culley D."/>
            <person name="Daum C."/>
            <person name="Ezra D."/>
            <person name="Gonzalez J."/>
            <person name="Henrissat B."/>
            <person name="Kuo A."/>
            <person name="Liang C."/>
            <person name="Lipzen A."/>
            <person name="Lutzoni F."/>
            <person name="Magnuson J."/>
            <person name="Mondo S."/>
            <person name="Nolan M."/>
            <person name="Ohm R."/>
            <person name="Pangilinan J."/>
            <person name="Park H.-J."/>
            <person name="Ramirez L."/>
            <person name="Alfaro M."/>
            <person name="Sun H."/>
            <person name="Tritt A."/>
            <person name="Yoshinaga Y."/>
            <person name="Zwiers L.-H."/>
            <person name="Turgeon B."/>
            <person name="Goodwin S."/>
            <person name="Spatafora J."/>
            <person name="Crous P."/>
            <person name="Grigoriev I."/>
        </authorList>
    </citation>
    <scope>NUCLEOTIDE SEQUENCE</scope>
    <source>
        <strain evidence="13">SCOH1-5</strain>
    </source>
</reference>
<evidence type="ECO:0000313" key="13">
    <source>
        <dbReference type="EMBL" id="KAF2214839.1"/>
    </source>
</evidence>
<proteinExistence type="inferred from homology"/>
<feature type="region of interest" description="Disordered" evidence="11">
    <location>
        <begin position="87"/>
        <end position="171"/>
    </location>
</feature>
<keyword evidence="8" id="KW-0326">Glycosidase</keyword>
<dbReference type="GO" id="GO:0016798">
    <property type="term" value="F:hydrolase activity, acting on glycosyl bonds"/>
    <property type="evidence" value="ECO:0007669"/>
    <property type="project" value="UniProtKB-KW"/>
</dbReference>
<feature type="region of interest" description="Disordered" evidence="11">
    <location>
        <begin position="16"/>
        <end position="43"/>
    </location>
</feature>
<dbReference type="Pfam" id="PF03856">
    <property type="entry name" value="SUN"/>
    <property type="match status" value="1"/>
</dbReference>
<dbReference type="EMBL" id="ML992667">
    <property type="protein sequence ID" value="KAF2214839.1"/>
    <property type="molecule type" value="Genomic_DNA"/>
</dbReference>
<keyword evidence="14" id="KW-1185">Reference proteome</keyword>
<name>A0A6A6FN34_9PEZI</name>
<accession>A0A6A6FN34</accession>
<dbReference type="GO" id="GO:0009277">
    <property type="term" value="C:fungal-type cell wall"/>
    <property type="evidence" value="ECO:0007669"/>
    <property type="project" value="TreeGrafter"/>
</dbReference>
<protein>
    <recommendedName>
        <fullName evidence="15">Glycoside hydrolase family 132 protein</fullName>
    </recommendedName>
</protein>
<evidence type="ECO:0000256" key="7">
    <source>
        <dbReference type="ARBA" id="ARBA00023277"/>
    </source>
</evidence>
<feature type="signal peptide" evidence="12">
    <location>
        <begin position="1"/>
        <end position="17"/>
    </location>
</feature>
<evidence type="ECO:0000256" key="5">
    <source>
        <dbReference type="ARBA" id="ARBA00022729"/>
    </source>
</evidence>
<dbReference type="GO" id="GO:0009986">
    <property type="term" value="C:cell surface"/>
    <property type="evidence" value="ECO:0007669"/>
    <property type="project" value="TreeGrafter"/>
</dbReference>
<evidence type="ECO:0000256" key="1">
    <source>
        <dbReference type="ARBA" id="ARBA00004191"/>
    </source>
</evidence>
<evidence type="ECO:0000256" key="4">
    <source>
        <dbReference type="ARBA" id="ARBA00022525"/>
    </source>
</evidence>
<dbReference type="PANTHER" id="PTHR31316">
    <property type="entry name" value="BETA-GLUCOSIDASE-LIKE PROTEIN NCA3, MITOCHONDRIAL-RELATED"/>
    <property type="match status" value="1"/>
</dbReference>
<feature type="compositionally biased region" description="Basic residues" evidence="11">
    <location>
        <begin position="21"/>
        <end position="30"/>
    </location>
</feature>
<dbReference type="Proteomes" id="UP000799539">
    <property type="component" value="Unassembled WGS sequence"/>
</dbReference>
<evidence type="ECO:0000256" key="3">
    <source>
        <dbReference type="ARBA" id="ARBA00022512"/>
    </source>
</evidence>
<evidence type="ECO:0000256" key="6">
    <source>
        <dbReference type="ARBA" id="ARBA00022801"/>
    </source>
</evidence>
<feature type="compositionally biased region" description="Pro residues" evidence="11">
    <location>
        <begin position="136"/>
        <end position="154"/>
    </location>
</feature>
<keyword evidence="7" id="KW-0119">Carbohydrate metabolism</keyword>
<organism evidence="13 14">
    <name type="scientific">Cercospora zeae-maydis SCOH1-5</name>
    <dbReference type="NCBI Taxonomy" id="717836"/>
    <lineage>
        <taxon>Eukaryota</taxon>
        <taxon>Fungi</taxon>
        <taxon>Dikarya</taxon>
        <taxon>Ascomycota</taxon>
        <taxon>Pezizomycotina</taxon>
        <taxon>Dothideomycetes</taxon>
        <taxon>Dothideomycetidae</taxon>
        <taxon>Mycosphaerellales</taxon>
        <taxon>Mycosphaerellaceae</taxon>
        <taxon>Cercospora</taxon>
    </lineage>
</organism>
<evidence type="ECO:0000256" key="9">
    <source>
        <dbReference type="ARBA" id="ARBA00023316"/>
    </source>
</evidence>
<dbReference type="AlphaFoldDB" id="A0A6A6FN34"/>
<evidence type="ECO:0000256" key="10">
    <source>
        <dbReference type="ARBA" id="ARBA00023326"/>
    </source>
</evidence>
<keyword evidence="10" id="KW-0624">Polysaccharide degradation</keyword>
<keyword evidence="6" id="KW-0378">Hydrolase</keyword>
<keyword evidence="5 12" id="KW-0732">Signal</keyword>
<gene>
    <name evidence="13" type="ORF">CERZMDRAFT_95223</name>
</gene>